<feature type="compositionally biased region" description="Basic and acidic residues" evidence="8">
    <location>
        <begin position="422"/>
        <end position="435"/>
    </location>
</feature>
<dbReference type="PROSITE" id="PS50011">
    <property type="entry name" value="PROTEIN_KINASE_DOM"/>
    <property type="match status" value="1"/>
</dbReference>
<name>A0ABS0DEV1_9NOCA</name>
<evidence type="ECO:0000313" key="11">
    <source>
        <dbReference type="EMBL" id="MBF6355213.1"/>
    </source>
</evidence>
<feature type="region of interest" description="Disordered" evidence="8">
    <location>
        <begin position="288"/>
        <end position="349"/>
    </location>
</feature>
<dbReference type="InterPro" id="IPR011009">
    <property type="entry name" value="Kinase-like_dom_sf"/>
</dbReference>
<proteinExistence type="predicted"/>
<accession>A0ABS0DEV1</accession>
<dbReference type="Pfam" id="PF00069">
    <property type="entry name" value="Pkinase"/>
    <property type="match status" value="1"/>
</dbReference>
<organism evidence="11 12">
    <name type="scientific">Nocardia higoensis</name>
    <dbReference type="NCBI Taxonomy" id="228599"/>
    <lineage>
        <taxon>Bacteria</taxon>
        <taxon>Bacillati</taxon>
        <taxon>Actinomycetota</taxon>
        <taxon>Actinomycetes</taxon>
        <taxon>Mycobacteriales</taxon>
        <taxon>Nocardiaceae</taxon>
        <taxon>Nocardia</taxon>
    </lineage>
</organism>
<dbReference type="Gene3D" id="1.10.510.10">
    <property type="entry name" value="Transferase(Phosphotransferase) domain 1"/>
    <property type="match status" value="1"/>
</dbReference>
<dbReference type="InterPro" id="IPR017441">
    <property type="entry name" value="Protein_kinase_ATP_BS"/>
</dbReference>
<keyword evidence="9" id="KW-1133">Transmembrane helix</keyword>
<comment type="caution">
    <text evidence="11">The sequence shown here is derived from an EMBL/GenBank/DDBJ whole genome shotgun (WGS) entry which is preliminary data.</text>
</comment>
<evidence type="ECO:0000256" key="2">
    <source>
        <dbReference type="ARBA" id="ARBA00022527"/>
    </source>
</evidence>
<sequence>MLEHGAVFAGYTVERLLGRGGMGAVYLARHPRLPRWTALKLLDREMFYNAEIRARFEREAELVARLDHPNIVGVYDRGVQGEQLWISMRYIDGSDAASIDRAAMPPWRAVRIVGETAKALDFAHARGVLHRDVKPANILLEPGEAGADERVYLSDFGIARPQEDSAALTRTGTFTATLAFASPEQLSGARLDHRSDQYSLACSLFRLVTGGLPFPADNPVGIISGHLHDPPPSASGRHSDVPVALDGVLARAMAKQPRDRFDSCAEFAEAARRALTAPSQAHAVLPAPHSPVLDRQGGSATRVPPAPAARMPFADPGSLPSAARYSETLPMGPGHSETLAGAYIPPGSPPSRPPAGVIMAVAAAVSVLLVVIVLVLTRDQSTPSPPSPQTSIPQSGPAAVTAPPSVVPSSGVAPTDGPGNGDKGKDKGKDKDKDK</sequence>
<dbReference type="EMBL" id="JADLQN010000001">
    <property type="protein sequence ID" value="MBF6355213.1"/>
    <property type="molecule type" value="Genomic_DNA"/>
</dbReference>
<keyword evidence="9" id="KW-0472">Membrane</keyword>
<evidence type="ECO:0000256" key="1">
    <source>
        <dbReference type="ARBA" id="ARBA00012513"/>
    </source>
</evidence>
<feature type="domain" description="Protein kinase" evidence="10">
    <location>
        <begin position="11"/>
        <end position="285"/>
    </location>
</feature>
<dbReference type="PROSITE" id="PS00108">
    <property type="entry name" value="PROTEIN_KINASE_ST"/>
    <property type="match status" value="1"/>
</dbReference>
<keyword evidence="5 11" id="KW-0418">Kinase</keyword>
<evidence type="ECO:0000256" key="9">
    <source>
        <dbReference type="SAM" id="Phobius"/>
    </source>
</evidence>
<dbReference type="InterPro" id="IPR008271">
    <property type="entry name" value="Ser/Thr_kinase_AS"/>
</dbReference>
<keyword evidence="4 7" id="KW-0547">Nucleotide-binding</keyword>
<keyword evidence="12" id="KW-1185">Reference proteome</keyword>
<feature type="compositionally biased region" description="Low complexity" evidence="8">
    <location>
        <begin position="389"/>
        <end position="417"/>
    </location>
</feature>
<evidence type="ECO:0000259" key="10">
    <source>
        <dbReference type="PROSITE" id="PS50011"/>
    </source>
</evidence>
<dbReference type="CDD" id="cd14014">
    <property type="entry name" value="STKc_PknB_like"/>
    <property type="match status" value="1"/>
</dbReference>
<keyword evidence="9" id="KW-0812">Transmembrane</keyword>
<evidence type="ECO:0000256" key="6">
    <source>
        <dbReference type="ARBA" id="ARBA00022840"/>
    </source>
</evidence>
<feature type="transmembrane region" description="Helical" evidence="9">
    <location>
        <begin position="355"/>
        <end position="376"/>
    </location>
</feature>
<evidence type="ECO:0000256" key="7">
    <source>
        <dbReference type="PROSITE-ProRule" id="PRU10141"/>
    </source>
</evidence>
<dbReference type="Proteomes" id="UP000707731">
    <property type="component" value="Unassembled WGS sequence"/>
</dbReference>
<dbReference type="InterPro" id="IPR000719">
    <property type="entry name" value="Prot_kinase_dom"/>
</dbReference>
<dbReference type="PANTHER" id="PTHR43289">
    <property type="entry name" value="MITOGEN-ACTIVATED PROTEIN KINASE KINASE KINASE 20-RELATED"/>
    <property type="match status" value="1"/>
</dbReference>
<feature type="binding site" evidence="7">
    <location>
        <position position="40"/>
    </location>
    <ligand>
        <name>ATP</name>
        <dbReference type="ChEBI" id="CHEBI:30616"/>
    </ligand>
</feature>
<reference evidence="11 12" key="1">
    <citation type="submission" date="2020-10" db="EMBL/GenBank/DDBJ databases">
        <title>Identification of Nocardia species via Next-generation sequencing and recognition of intraspecies genetic diversity.</title>
        <authorList>
            <person name="Li P."/>
            <person name="Li P."/>
            <person name="Lu B."/>
        </authorList>
    </citation>
    <scope>NUCLEOTIDE SEQUENCE [LARGE SCALE GENOMIC DNA]</scope>
    <source>
        <strain evidence="11 12">BJ06-0143</strain>
    </source>
</reference>
<gene>
    <name evidence="11" type="ORF">IU449_11780</name>
</gene>
<protein>
    <recommendedName>
        <fullName evidence="1">non-specific serine/threonine protein kinase</fullName>
        <ecNumber evidence="1">2.7.11.1</ecNumber>
    </recommendedName>
</protein>
<evidence type="ECO:0000256" key="8">
    <source>
        <dbReference type="SAM" id="MobiDB-lite"/>
    </source>
</evidence>
<dbReference type="PROSITE" id="PS00107">
    <property type="entry name" value="PROTEIN_KINASE_ATP"/>
    <property type="match status" value="1"/>
</dbReference>
<evidence type="ECO:0000256" key="5">
    <source>
        <dbReference type="ARBA" id="ARBA00022777"/>
    </source>
</evidence>
<dbReference type="Gene3D" id="3.30.200.20">
    <property type="entry name" value="Phosphorylase Kinase, domain 1"/>
    <property type="match status" value="1"/>
</dbReference>
<keyword evidence="3" id="KW-0808">Transferase</keyword>
<feature type="region of interest" description="Disordered" evidence="8">
    <location>
        <begin position="379"/>
        <end position="435"/>
    </location>
</feature>
<evidence type="ECO:0000313" key="12">
    <source>
        <dbReference type="Proteomes" id="UP000707731"/>
    </source>
</evidence>
<evidence type="ECO:0000256" key="3">
    <source>
        <dbReference type="ARBA" id="ARBA00022679"/>
    </source>
</evidence>
<dbReference type="SUPFAM" id="SSF56112">
    <property type="entry name" value="Protein kinase-like (PK-like)"/>
    <property type="match status" value="1"/>
</dbReference>
<dbReference type="GO" id="GO:0004674">
    <property type="term" value="F:protein serine/threonine kinase activity"/>
    <property type="evidence" value="ECO:0007669"/>
    <property type="project" value="UniProtKB-KW"/>
</dbReference>
<evidence type="ECO:0000256" key="4">
    <source>
        <dbReference type="ARBA" id="ARBA00022741"/>
    </source>
</evidence>
<keyword evidence="6 7" id="KW-0067">ATP-binding</keyword>
<dbReference type="EC" id="2.7.11.1" evidence="1"/>
<dbReference type="SMART" id="SM00220">
    <property type="entry name" value="S_TKc"/>
    <property type="match status" value="1"/>
</dbReference>
<dbReference type="PANTHER" id="PTHR43289:SF6">
    <property type="entry name" value="SERINE_THREONINE-PROTEIN KINASE NEKL-3"/>
    <property type="match status" value="1"/>
</dbReference>
<keyword evidence="2 11" id="KW-0723">Serine/threonine-protein kinase</keyword>